<dbReference type="PRINTS" id="PR00145">
    <property type="entry name" value="ARGSUCLYASE"/>
</dbReference>
<dbReference type="InterPro" id="IPR022761">
    <property type="entry name" value="Fumarate_lyase_N"/>
</dbReference>
<dbReference type="OrthoDB" id="2561043at2759"/>
<dbReference type="VEuPathDB" id="FungiDB:ASPSYDRAFT_49358"/>
<proteinExistence type="inferred from homology"/>
<dbReference type="InterPro" id="IPR008948">
    <property type="entry name" value="L-Aspartase-like"/>
</dbReference>
<dbReference type="Gene3D" id="1.10.275.10">
    <property type="entry name" value="Fumarase/aspartase (N-terminal domain)"/>
    <property type="match status" value="1"/>
</dbReference>
<dbReference type="STRING" id="1036612.A0A1L9T6W7"/>
<evidence type="ECO:0000256" key="1">
    <source>
        <dbReference type="ARBA" id="ARBA00010755"/>
    </source>
</evidence>
<dbReference type="GO" id="GO:0004056">
    <property type="term" value="F:argininosuccinate lyase activity"/>
    <property type="evidence" value="ECO:0007669"/>
    <property type="project" value="InterPro"/>
</dbReference>
<dbReference type="Proteomes" id="UP000184356">
    <property type="component" value="Unassembled WGS sequence"/>
</dbReference>
<dbReference type="InterPro" id="IPR024083">
    <property type="entry name" value="Fumarase/histidase_N"/>
</dbReference>
<evidence type="ECO:0000259" key="4">
    <source>
        <dbReference type="Pfam" id="PF14698"/>
    </source>
</evidence>
<protein>
    <recommendedName>
        <fullName evidence="2">Arginosuccinase</fullName>
    </recommendedName>
</protein>
<name>A0A1L9T6W7_9EURO</name>
<evidence type="ECO:0000313" key="6">
    <source>
        <dbReference type="Proteomes" id="UP000184356"/>
    </source>
</evidence>
<dbReference type="Gene3D" id="1.20.200.10">
    <property type="entry name" value="Fumarase/aspartase (Central domain)"/>
    <property type="match status" value="1"/>
</dbReference>
<dbReference type="Gene3D" id="1.10.40.30">
    <property type="entry name" value="Fumarase/aspartase (C-terminal domain)"/>
    <property type="match status" value="1"/>
</dbReference>
<keyword evidence="6" id="KW-1185">Reference proteome</keyword>
<dbReference type="AlphaFoldDB" id="A0A1L9T6W7"/>
<gene>
    <name evidence="5" type="ORF">ASPSYDRAFT_49358</name>
</gene>
<reference evidence="6" key="1">
    <citation type="journal article" date="2017" name="Genome Biol.">
        <title>Comparative genomics reveals high biological diversity and specific adaptations in the industrially and medically important fungal genus Aspergillus.</title>
        <authorList>
            <person name="de Vries R.P."/>
            <person name="Riley R."/>
            <person name="Wiebenga A."/>
            <person name="Aguilar-Osorio G."/>
            <person name="Amillis S."/>
            <person name="Uchima C.A."/>
            <person name="Anderluh G."/>
            <person name="Asadollahi M."/>
            <person name="Askin M."/>
            <person name="Barry K."/>
            <person name="Battaglia E."/>
            <person name="Bayram O."/>
            <person name="Benocci T."/>
            <person name="Braus-Stromeyer S.A."/>
            <person name="Caldana C."/>
            <person name="Canovas D."/>
            <person name="Cerqueira G.C."/>
            <person name="Chen F."/>
            <person name="Chen W."/>
            <person name="Choi C."/>
            <person name="Clum A."/>
            <person name="Dos Santos R.A."/>
            <person name="Damasio A.R."/>
            <person name="Diallinas G."/>
            <person name="Emri T."/>
            <person name="Fekete E."/>
            <person name="Flipphi M."/>
            <person name="Freyberg S."/>
            <person name="Gallo A."/>
            <person name="Gournas C."/>
            <person name="Habgood R."/>
            <person name="Hainaut M."/>
            <person name="Harispe M.L."/>
            <person name="Henrissat B."/>
            <person name="Hilden K.S."/>
            <person name="Hope R."/>
            <person name="Hossain A."/>
            <person name="Karabika E."/>
            <person name="Karaffa L."/>
            <person name="Karanyi Z."/>
            <person name="Krasevec N."/>
            <person name="Kuo A."/>
            <person name="Kusch H."/>
            <person name="LaButti K."/>
            <person name="Lagendijk E.L."/>
            <person name="Lapidus A."/>
            <person name="Levasseur A."/>
            <person name="Lindquist E."/>
            <person name="Lipzen A."/>
            <person name="Logrieco A.F."/>
            <person name="MacCabe A."/>
            <person name="Maekelae M.R."/>
            <person name="Malavazi I."/>
            <person name="Melin P."/>
            <person name="Meyer V."/>
            <person name="Mielnichuk N."/>
            <person name="Miskei M."/>
            <person name="Molnar A.P."/>
            <person name="Mule G."/>
            <person name="Ngan C.Y."/>
            <person name="Orejas M."/>
            <person name="Orosz E."/>
            <person name="Ouedraogo J.P."/>
            <person name="Overkamp K.M."/>
            <person name="Park H.-S."/>
            <person name="Perrone G."/>
            <person name="Piumi F."/>
            <person name="Punt P.J."/>
            <person name="Ram A.F."/>
            <person name="Ramon A."/>
            <person name="Rauscher S."/>
            <person name="Record E."/>
            <person name="Riano-Pachon D.M."/>
            <person name="Robert V."/>
            <person name="Roehrig J."/>
            <person name="Ruller R."/>
            <person name="Salamov A."/>
            <person name="Salih N.S."/>
            <person name="Samson R.A."/>
            <person name="Sandor E."/>
            <person name="Sanguinetti M."/>
            <person name="Schuetze T."/>
            <person name="Sepcic K."/>
            <person name="Shelest E."/>
            <person name="Sherlock G."/>
            <person name="Sophianopoulou V."/>
            <person name="Squina F.M."/>
            <person name="Sun H."/>
            <person name="Susca A."/>
            <person name="Todd R.B."/>
            <person name="Tsang A."/>
            <person name="Unkles S.E."/>
            <person name="van de Wiele N."/>
            <person name="van Rossen-Uffink D."/>
            <person name="Oliveira J.V."/>
            <person name="Vesth T.C."/>
            <person name="Visser J."/>
            <person name="Yu J.-H."/>
            <person name="Zhou M."/>
            <person name="Andersen M.R."/>
            <person name="Archer D.B."/>
            <person name="Baker S.E."/>
            <person name="Benoit I."/>
            <person name="Brakhage A.A."/>
            <person name="Braus G.H."/>
            <person name="Fischer R."/>
            <person name="Frisvad J.C."/>
            <person name="Goldman G.H."/>
            <person name="Houbraken J."/>
            <person name="Oakley B."/>
            <person name="Pocsi I."/>
            <person name="Scazzocchio C."/>
            <person name="Seiboth B."/>
            <person name="vanKuyk P.A."/>
            <person name="Wortman J."/>
            <person name="Dyer P.S."/>
            <person name="Grigoriev I.V."/>
        </authorList>
    </citation>
    <scope>NUCLEOTIDE SEQUENCE [LARGE SCALE GENOMIC DNA]</scope>
    <source>
        <strain evidence="6">CBS 593.65</strain>
    </source>
</reference>
<dbReference type="Pfam" id="PF14698">
    <property type="entry name" value="ASL_C2"/>
    <property type="match status" value="1"/>
</dbReference>
<organism evidence="5 6">
    <name type="scientific">Aspergillus sydowii CBS 593.65</name>
    <dbReference type="NCBI Taxonomy" id="1036612"/>
    <lineage>
        <taxon>Eukaryota</taxon>
        <taxon>Fungi</taxon>
        <taxon>Dikarya</taxon>
        <taxon>Ascomycota</taxon>
        <taxon>Pezizomycotina</taxon>
        <taxon>Eurotiomycetes</taxon>
        <taxon>Eurotiomycetidae</taxon>
        <taxon>Eurotiales</taxon>
        <taxon>Aspergillaceae</taxon>
        <taxon>Aspergillus</taxon>
        <taxon>Aspergillus subgen. Nidulantes</taxon>
    </lineage>
</organism>
<dbReference type="GO" id="GO:0042450">
    <property type="term" value="P:L-arginine biosynthetic process via ornithine"/>
    <property type="evidence" value="ECO:0007669"/>
    <property type="project" value="InterPro"/>
</dbReference>
<dbReference type="Pfam" id="PF00206">
    <property type="entry name" value="Lyase_1"/>
    <property type="match status" value="1"/>
</dbReference>
<dbReference type="GO" id="GO:0005829">
    <property type="term" value="C:cytosol"/>
    <property type="evidence" value="ECO:0007669"/>
    <property type="project" value="TreeGrafter"/>
</dbReference>
<feature type="domain" description="Fumarate lyase N-terminal" evidence="3">
    <location>
        <begin position="99"/>
        <end position="312"/>
    </location>
</feature>
<dbReference type="PANTHER" id="PTHR43814:SF1">
    <property type="entry name" value="ARGININOSUCCINATE LYASE"/>
    <property type="match status" value="1"/>
</dbReference>
<dbReference type="EMBL" id="KV878593">
    <property type="protein sequence ID" value="OJJ55189.1"/>
    <property type="molecule type" value="Genomic_DNA"/>
</dbReference>
<comment type="similarity">
    <text evidence="1">Belongs to the lyase 1 family. Argininosuccinate lyase subfamily.</text>
</comment>
<evidence type="ECO:0000313" key="5">
    <source>
        <dbReference type="EMBL" id="OJJ55189.1"/>
    </source>
</evidence>
<dbReference type="SUPFAM" id="SSF48557">
    <property type="entry name" value="L-aspartase-like"/>
    <property type="match status" value="1"/>
</dbReference>
<dbReference type="InterPro" id="IPR000362">
    <property type="entry name" value="Fumarate_lyase_fam"/>
</dbReference>
<dbReference type="PRINTS" id="PR00149">
    <property type="entry name" value="FUMRATELYASE"/>
</dbReference>
<dbReference type="RefSeq" id="XP_040698995.1">
    <property type="nucleotide sequence ID" value="XM_040847816.1"/>
</dbReference>
<evidence type="ECO:0000256" key="2">
    <source>
        <dbReference type="ARBA" id="ARBA00032749"/>
    </source>
</evidence>
<dbReference type="PANTHER" id="PTHR43814">
    <property type="entry name" value="ARGININOSUCCINATE LYASE"/>
    <property type="match status" value="1"/>
</dbReference>
<feature type="domain" description="Argininosuccinate lyase C-terminal" evidence="4">
    <location>
        <begin position="372"/>
        <end position="430"/>
    </location>
</feature>
<dbReference type="GeneID" id="63763889"/>
<dbReference type="InterPro" id="IPR009049">
    <property type="entry name" value="Argininosuccinate_lyase"/>
</dbReference>
<evidence type="ECO:0000259" key="3">
    <source>
        <dbReference type="Pfam" id="PF00206"/>
    </source>
</evidence>
<accession>A0A1L9T6W7</accession>
<sequence length="516" mass="56799">MTLRGTIPKSSITDVEYAIPDEGPDPPVDRFFTQGLKKQEVQWFKEFITVQSAHAIMLLEQGILARETGQRIIYGLQQLSKADPASLATGKHPSALFEIESALTDISGEDAAYALNTALSRIDLGATVTRLVTRGLVDSLLSKMLVFSNVALQRAEEMKAVPIPYRTHLQPAQPGTLGHYLLSIRDGVLDVFDQFASAYPRLNRNPLGTVGRAGTSIPISRRRTTELLGFTSAVSNSYNGKDGAYGIELLSILGQLARALNDYLTDFYYWSSAELGAMELPDDFCGHSSYMPQKKNYLVVEAVRADTAKILGWHVTAHLTSRGAGTGDHMLHGVPEDLAQALSVACRALDAVALITQRFSVNKSRALDAIGWSTASGLSEELTRRLGLTHRDAHGKVRHVVQRCEERKLTPSDLRHETLREFLRETGAQITDVDAMELLRSLSPEQFLRTRVSSGSVGPEATEDLVQRAKTGGMERQKWLNRTLNHAEEASKKLSDSIMDYTSQTNGDSRVICKDC</sequence>
<dbReference type="InterPro" id="IPR029419">
    <property type="entry name" value="Arg_succ_lyase_C"/>
</dbReference>